<organism evidence="2 3">
    <name type="scientific">Apodospora peruviana</name>
    <dbReference type="NCBI Taxonomy" id="516989"/>
    <lineage>
        <taxon>Eukaryota</taxon>
        <taxon>Fungi</taxon>
        <taxon>Dikarya</taxon>
        <taxon>Ascomycota</taxon>
        <taxon>Pezizomycotina</taxon>
        <taxon>Sordariomycetes</taxon>
        <taxon>Sordariomycetidae</taxon>
        <taxon>Sordariales</taxon>
        <taxon>Lasiosphaeriaceae</taxon>
        <taxon>Apodospora</taxon>
    </lineage>
</organism>
<gene>
    <name evidence="2" type="ORF">B0H66DRAFT_543079</name>
</gene>
<protein>
    <submittedName>
        <fullName evidence="2">Uncharacterized protein</fullName>
    </submittedName>
</protein>
<feature type="transmembrane region" description="Helical" evidence="1">
    <location>
        <begin position="44"/>
        <end position="62"/>
    </location>
</feature>
<keyword evidence="1" id="KW-0472">Membrane</keyword>
<dbReference type="Proteomes" id="UP001283341">
    <property type="component" value="Unassembled WGS sequence"/>
</dbReference>
<accession>A0AAE0IRY5</accession>
<comment type="caution">
    <text evidence="2">The sequence shown here is derived from an EMBL/GenBank/DDBJ whole genome shotgun (WGS) entry which is preliminary data.</text>
</comment>
<reference evidence="2" key="1">
    <citation type="journal article" date="2023" name="Mol. Phylogenet. Evol.">
        <title>Genome-scale phylogeny and comparative genomics of the fungal order Sordariales.</title>
        <authorList>
            <person name="Hensen N."/>
            <person name="Bonometti L."/>
            <person name="Westerberg I."/>
            <person name="Brannstrom I.O."/>
            <person name="Guillou S."/>
            <person name="Cros-Aarteil S."/>
            <person name="Calhoun S."/>
            <person name="Haridas S."/>
            <person name="Kuo A."/>
            <person name="Mondo S."/>
            <person name="Pangilinan J."/>
            <person name="Riley R."/>
            <person name="LaButti K."/>
            <person name="Andreopoulos B."/>
            <person name="Lipzen A."/>
            <person name="Chen C."/>
            <person name="Yan M."/>
            <person name="Daum C."/>
            <person name="Ng V."/>
            <person name="Clum A."/>
            <person name="Steindorff A."/>
            <person name="Ohm R.A."/>
            <person name="Martin F."/>
            <person name="Silar P."/>
            <person name="Natvig D.O."/>
            <person name="Lalanne C."/>
            <person name="Gautier V."/>
            <person name="Ament-Velasquez S.L."/>
            <person name="Kruys A."/>
            <person name="Hutchinson M.I."/>
            <person name="Powell A.J."/>
            <person name="Barry K."/>
            <person name="Miller A.N."/>
            <person name="Grigoriev I.V."/>
            <person name="Debuchy R."/>
            <person name="Gladieux P."/>
            <person name="Hiltunen Thoren M."/>
            <person name="Johannesson H."/>
        </authorList>
    </citation>
    <scope>NUCLEOTIDE SEQUENCE</scope>
    <source>
        <strain evidence="2">CBS 118394</strain>
    </source>
</reference>
<evidence type="ECO:0000313" key="2">
    <source>
        <dbReference type="EMBL" id="KAK3330206.1"/>
    </source>
</evidence>
<proteinExistence type="predicted"/>
<reference evidence="2" key="2">
    <citation type="submission" date="2023-06" db="EMBL/GenBank/DDBJ databases">
        <authorList>
            <consortium name="Lawrence Berkeley National Laboratory"/>
            <person name="Haridas S."/>
            <person name="Hensen N."/>
            <person name="Bonometti L."/>
            <person name="Westerberg I."/>
            <person name="Brannstrom I.O."/>
            <person name="Guillou S."/>
            <person name="Cros-Aarteil S."/>
            <person name="Calhoun S."/>
            <person name="Kuo A."/>
            <person name="Mondo S."/>
            <person name="Pangilinan J."/>
            <person name="Riley R."/>
            <person name="Labutti K."/>
            <person name="Andreopoulos B."/>
            <person name="Lipzen A."/>
            <person name="Chen C."/>
            <person name="Yanf M."/>
            <person name="Daum C."/>
            <person name="Ng V."/>
            <person name="Clum A."/>
            <person name="Steindorff A."/>
            <person name="Ohm R."/>
            <person name="Martin F."/>
            <person name="Silar P."/>
            <person name="Natvig D."/>
            <person name="Lalanne C."/>
            <person name="Gautier V."/>
            <person name="Ament-Velasquez S.L."/>
            <person name="Kruys A."/>
            <person name="Hutchinson M.I."/>
            <person name="Powell A.J."/>
            <person name="Barry K."/>
            <person name="Miller A.N."/>
            <person name="Grigoriev I.V."/>
            <person name="Debuchy R."/>
            <person name="Gladieux P."/>
            <person name="Thoren M.H."/>
            <person name="Johannesson H."/>
        </authorList>
    </citation>
    <scope>NUCLEOTIDE SEQUENCE</scope>
    <source>
        <strain evidence="2">CBS 118394</strain>
    </source>
</reference>
<evidence type="ECO:0000313" key="3">
    <source>
        <dbReference type="Proteomes" id="UP001283341"/>
    </source>
</evidence>
<keyword evidence="1" id="KW-0812">Transmembrane</keyword>
<name>A0AAE0IRY5_9PEZI</name>
<evidence type="ECO:0000256" key="1">
    <source>
        <dbReference type="SAM" id="Phobius"/>
    </source>
</evidence>
<dbReference type="EMBL" id="JAUEDM010000001">
    <property type="protein sequence ID" value="KAK3330206.1"/>
    <property type="molecule type" value="Genomic_DNA"/>
</dbReference>
<dbReference type="AlphaFoldDB" id="A0AAE0IRY5"/>
<sequence length="73" mass="8309">MTITLVCVCWGVMYVVTIHSCSGWSRLLGNGLRSSRAVPKRPYLVLFSELVSNSLLTMRAFGLRRDLVFMWRG</sequence>
<keyword evidence="1" id="KW-1133">Transmembrane helix</keyword>
<keyword evidence="3" id="KW-1185">Reference proteome</keyword>